<feature type="domain" description="Cytochrome b561" evidence="11">
    <location>
        <begin position="1044"/>
        <end position="1245"/>
    </location>
</feature>
<evidence type="ECO:0000256" key="8">
    <source>
        <dbReference type="SAM" id="Phobius"/>
    </source>
</evidence>
<dbReference type="EnsemblMetazoa" id="CLYHEMT023391.2">
    <property type="protein sequence ID" value="CLYHEMP023391.2"/>
    <property type="gene ID" value="CLYHEMG023391"/>
</dbReference>
<keyword evidence="6 8" id="KW-1133">Transmembrane helix</keyword>
<evidence type="ECO:0000256" key="6">
    <source>
        <dbReference type="ARBA" id="ARBA00022989"/>
    </source>
</evidence>
<keyword evidence="13" id="KW-1185">Reference proteome</keyword>
<dbReference type="PANTHER" id="PTHR23130:SF171">
    <property type="entry name" value="OS01G0895300 PROTEIN"/>
    <property type="match status" value="1"/>
</dbReference>
<evidence type="ECO:0000256" key="4">
    <source>
        <dbReference type="ARBA" id="ARBA00022729"/>
    </source>
</evidence>
<protein>
    <submittedName>
        <fullName evidence="12">Uncharacterized protein</fullName>
    </submittedName>
</protein>
<evidence type="ECO:0000256" key="1">
    <source>
        <dbReference type="ARBA" id="ARBA00004370"/>
    </source>
</evidence>
<dbReference type="PROSITE" id="PS50836">
    <property type="entry name" value="DOMON"/>
    <property type="match status" value="1"/>
</dbReference>
<name>A0A7M5XHI9_9CNID</name>
<accession>A0A7M5XHI9</accession>
<feature type="transmembrane region" description="Helical" evidence="8">
    <location>
        <begin position="1156"/>
        <end position="1174"/>
    </location>
</feature>
<dbReference type="InterPro" id="IPR006593">
    <property type="entry name" value="Cyt_b561/ferric_Rdtase_TM"/>
</dbReference>
<feature type="transmembrane region" description="Helical" evidence="8">
    <location>
        <begin position="1195"/>
        <end position="1212"/>
    </location>
</feature>
<keyword evidence="7 8" id="KW-0472">Membrane</keyword>
<dbReference type="Pfam" id="PF03188">
    <property type="entry name" value="Cytochrom_B561"/>
    <property type="match status" value="1"/>
</dbReference>
<dbReference type="PROSITE" id="PS50939">
    <property type="entry name" value="CYTOCHROME_B561"/>
    <property type="match status" value="1"/>
</dbReference>
<feature type="transmembrane region" description="Helical" evidence="8">
    <location>
        <begin position="1084"/>
        <end position="1105"/>
    </location>
</feature>
<feature type="transmembrane region" description="Helical" evidence="8">
    <location>
        <begin position="1126"/>
        <end position="1144"/>
    </location>
</feature>
<evidence type="ECO:0000259" key="10">
    <source>
        <dbReference type="PROSITE" id="PS50836"/>
    </source>
</evidence>
<dbReference type="OrthoDB" id="5974263at2759"/>
<evidence type="ECO:0000256" key="7">
    <source>
        <dbReference type="ARBA" id="ARBA00023136"/>
    </source>
</evidence>
<proteinExistence type="predicted"/>
<evidence type="ECO:0000313" key="12">
    <source>
        <dbReference type="EnsemblMetazoa" id="CLYHEMP023391.2"/>
    </source>
</evidence>
<dbReference type="Gene3D" id="1.20.120.1770">
    <property type="match status" value="1"/>
</dbReference>
<dbReference type="SMART" id="SM00664">
    <property type="entry name" value="DoH"/>
    <property type="match status" value="5"/>
</dbReference>
<organism evidence="12 13">
    <name type="scientific">Clytia hemisphaerica</name>
    <dbReference type="NCBI Taxonomy" id="252671"/>
    <lineage>
        <taxon>Eukaryota</taxon>
        <taxon>Metazoa</taxon>
        <taxon>Cnidaria</taxon>
        <taxon>Hydrozoa</taxon>
        <taxon>Hydroidolina</taxon>
        <taxon>Leptothecata</taxon>
        <taxon>Obeliida</taxon>
        <taxon>Clytiidae</taxon>
        <taxon>Clytia</taxon>
    </lineage>
</organism>
<reference evidence="12" key="1">
    <citation type="submission" date="2021-01" db="UniProtKB">
        <authorList>
            <consortium name="EnsemblMetazoa"/>
        </authorList>
    </citation>
    <scope>IDENTIFICATION</scope>
</reference>
<feature type="signal peptide" evidence="9">
    <location>
        <begin position="1"/>
        <end position="25"/>
    </location>
</feature>
<dbReference type="PANTHER" id="PTHR23130">
    <property type="entry name" value="CYTOCHROME B561 AND DOMON DOMAIN-CONTAINING PROTEIN"/>
    <property type="match status" value="1"/>
</dbReference>
<evidence type="ECO:0000256" key="2">
    <source>
        <dbReference type="ARBA" id="ARBA00022448"/>
    </source>
</evidence>
<dbReference type="Pfam" id="PF03351">
    <property type="entry name" value="DOMON"/>
    <property type="match status" value="1"/>
</dbReference>
<dbReference type="CDD" id="cd08760">
    <property type="entry name" value="Cyt_b561_FRRS1_like"/>
    <property type="match status" value="1"/>
</dbReference>
<keyword evidence="5" id="KW-0249">Electron transport</keyword>
<evidence type="ECO:0000256" key="3">
    <source>
        <dbReference type="ARBA" id="ARBA00022692"/>
    </source>
</evidence>
<evidence type="ECO:0000256" key="5">
    <source>
        <dbReference type="ARBA" id="ARBA00022982"/>
    </source>
</evidence>
<evidence type="ECO:0000313" key="13">
    <source>
        <dbReference type="Proteomes" id="UP000594262"/>
    </source>
</evidence>
<keyword evidence="3 8" id="KW-0812">Transmembrane</keyword>
<sequence length="1310" mass="143825">MELSTLYKFGLLFVLTASICNLVSANEEIATDECGKSLTCYKQPDDCTNSSNCDMLVLWKEINDGASIEVTLASTSGYIGWAQNPEFNKMENAKGVVCYNNGTHVQLKSFHTTSNSGPTLKQLPNGYILNSTYINNQNSIICKFTRTATVPSGSENLMYEITNGLHQLYTHGIVQGGIIQYHKYGDANRFISKTKIDLTPTVQEVSTDECGKSLTCYKQPKSCTSSLDCHVLVQHKFDSDKKTIHVTLATNSSNGWVGWAQNNKFDKMVGAKGVVCVYNGSLVQLQSFKTDSNTRPTFIPLAKGYTLQSAHKTSKNSIVCQFTRPIAAPSGSENLMYDASEPLYMLHAHATYANNKLTYHFGDAWIDQQAVDLTPQGEVSIDECGKSLTCYKQPKSCTSSLDCHVLVQHKFDSDTKTIHVTLATNSSNGWVGWAQNNKFDKMVGAKGVVCVYNGSLVQLQSFKTDSNTRPTFIPMAKGYTLQSAHKTSKNSIVCQFTRPVAVPSGSENLMYDASEPLYTLHAHATYANNKLTYHFGDAWIDQQAVDLTPQGEVSIDDCGKSLTCYKQPKSCTSSVDCHILVQHKFDSDTKTIHVTLATNSSNGWVGWAQNNKFDKMVGAKGVVCVYNGSLVQLQSFKTDSNTRPTFIPLAKGYTLQSAHKTSKNSIVCQFTRPVAVPSGSENLMYDASEPLYMLHAHATYANNKLTYHFGDAWIDQQAVDLTPQGEVSTDECGKSLTCYKQPKSCTSSLDCHVLVQHKFDSDTKTIHVTLATNSSNGWIGWAQNNKFDKMVGAKGVVCVYNGSLVQLQSFKTDSNTRPTFIPMAKGYTLQSAHKTSKNSIVCQFTRPVAVPSGSENLMYDASEPLYMLHAHATYANNKLTYHYGDAWIDQQAVDLTPTKASQSRIAIPSDCKDDSNCDAVVEFQYDEPRQMMVFTLQTRHAWVASAQRPQAGGAKMINIKGQYCVKDGGFGSLDGSKLNGNGAPEFSSGAVVDVTLKSTKTENGVTTCIYERTIKPSQGNVYLHDLSNPLMMVVAFGKSGSGNRISRHGLGDYATTAAFDLLKASGEIITTTGRMLQDKEVAHGILMVIAWIICSTIGIFMARYMKQATKEKKITGKPAWFPLHQGLMMSCVVVFFIAFIVILVEKQGWAESAGTHGILGLIAIILGLIQPLMAMVRPAPDADRRFIFNWFHRSFGMIAWLLAGLSIIYAFYEHLQESYTEMLVFMIVVVVLFILLDIVLCASSKNSASADVAYSGTNNMVDVKHTSSNSNTSLPTIFCIIVVLLSVAMGIFHIYAIASHNDRAGAGHTH</sequence>
<comment type="subcellular location">
    <subcellularLocation>
        <location evidence="1">Membrane</location>
    </subcellularLocation>
</comment>
<dbReference type="InterPro" id="IPR005018">
    <property type="entry name" value="DOMON_domain"/>
</dbReference>
<keyword evidence="2" id="KW-0813">Transport</keyword>
<feature type="transmembrane region" description="Helical" evidence="8">
    <location>
        <begin position="1224"/>
        <end position="1242"/>
    </location>
</feature>
<keyword evidence="4 9" id="KW-0732">Signal</keyword>
<feature type="domain" description="DOMON" evidence="10">
    <location>
        <begin position="53"/>
        <end position="172"/>
    </location>
</feature>
<evidence type="ECO:0000259" key="11">
    <source>
        <dbReference type="PROSITE" id="PS50939"/>
    </source>
</evidence>
<feature type="chain" id="PRO_5029603991" evidence="9">
    <location>
        <begin position="26"/>
        <end position="1310"/>
    </location>
</feature>
<dbReference type="GO" id="GO:0016020">
    <property type="term" value="C:membrane"/>
    <property type="evidence" value="ECO:0007669"/>
    <property type="project" value="UniProtKB-SubCell"/>
</dbReference>
<feature type="transmembrane region" description="Helical" evidence="8">
    <location>
        <begin position="1274"/>
        <end position="1298"/>
    </location>
</feature>
<evidence type="ECO:0000256" key="9">
    <source>
        <dbReference type="SAM" id="SignalP"/>
    </source>
</evidence>
<dbReference type="SMART" id="SM00665">
    <property type="entry name" value="B561"/>
    <property type="match status" value="1"/>
</dbReference>
<dbReference type="Proteomes" id="UP000594262">
    <property type="component" value="Unplaced"/>
</dbReference>